<accession>A0A2W7R7B9</accession>
<protein>
    <recommendedName>
        <fullName evidence="3">DUF1990 domain-containing protein</fullName>
    </recommendedName>
</protein>
<evidence type="ECO:0008006" key="3">
    <source>
        <dbReference type="Google" id="ProtNLM"/>
    </source>
</evidence>
<proteinExistence type="predicted"/>
<gene>
    <name evidence="1" type="ORF">LV85_00676</name>
</gene>
<dbReference type="EMBL" id="QKZT01000002">
    <property type="protein sequence ID" value="PZX56743.1"/>
    <property type="molecule type" value="Genomic_DNA"/>
</dbReference>
<evidence type="ECO:0000313" key="2">
    <source>
        <dbReference type="Proteomes" id="UP000248882"/>
    </source>
</evidence>
<comment type="caution">
    <text evidence="1">The sequence shown here is derived from an EMBL/GenBank/DDBJ whole genome shotgun (WGS) entry which is preliminary data.</text>
</comment>
<keyword evidence="2" id="KW-1185">Reference proteome</keyword>
<dbReference type="AlphaFoldDB" id="A0A2W7R7B9"/>
<dbReference type="Proteomes" id="UP000248882">
    <property type="component" value="Unassembled WGS sequence"/>
</dbReference>
<name>A0A2W7R7B9_9BACT</name>
<dbReference type="SUPFAM" id="SSF55961">
    <property type="entry name" value="Bet v1-like"/>
    <property type="match status" value="1"/>
</dbReference>
<reference evidence="1 2" key="1">
    <citation type="submission" date="2018-06" db="EMBL/GenBank/DDBJ databases">
        <title>Genomic Encyclopedia of Archaeal and Bacterial Type Strains, Phase II (KMG-II): from individual species to whole genera.</title>
        <authorList>
            <person name="Goeker M."/>
        </authorList>
    </citation>
    <scope>NUCLEOTIDE SEQUENCE [LARGE SCALE GENOMIC DNA]</scope>
    <source>
        <strain evidence="1 2">DSM 19830</strain>
    </source>
</reference>
<sequence length="233" mass="27419">MTLSPATFYLKSPHLSPNDWRISSVSRYLAPIRKSDSKHLMEETTQEKNLNSEFDFTKLSSICYKEKDPTYYEHLETYIYDQDFETVWDSYVTISPEKAWSGRMIHFHRLYSRNTQEEVFPGQVYTGEMGIGQVLILNLHIFSGVIKLQVGHEVMEIDKKKQMIKICYLENSKSEGSQYVRFKSLANGKTEVAHQSFYRSGSWFRDKFIYPYFHTKAINEFHNNVRKSMAVSQ</sequence>
<organism evidence="1 2">
    <name type="scientific">Algoriphagus chordae</name>
    <dbReference type="NCBI Taxonomy" id="237019"/>
    <lineage>
        <taxon>Bacteria</taxon>
        <taxon>Pseudomonadati</taxon>
        <taxon>Bacteroidota</taxon>
        <taxon>Cytophagia</taxon>
        <taxon>Cytophagales</taxon>
        <taxon>Cyclobacteriaceae</taxon>
        <taxon>Algoriphagus</taxon>
    </lineage>
</organism>
<evidence type="ECO:0000313" key="1">
    <source>
        <dbReference type="EMBL" id="PZX56743.1"/>
    </source>
</evidence>